<dbReference type="OrthoDB" id="9815923at2"/>
<dbReference type="SUPFAM" id="SSF53448">
    <property type="entry name" value="Nucleotide-diphospho-sugar transferases"/>
    <property type="match status" value="1"/>
</dbReference>
<dbReference type="eggNOG" id="COG0463">
    <property type="taxonomic scope" value="Bacteria"/>
</dbReference>
<accession>D2R1V3</accession>
<evidence type="ECO:0000256" key="1">
    <source>
        <dbReference type="ARBA" id="ARBA00038494"/>
    </source>
</evidence>
<comment type="similarity">
    <text evidence="1">Belongs to the glycosyltransferase 2 family. WaaE/KdtX subfamily.</text>
</comment>
<organism evidence="3 4">
    <name type="scientific">Pirellula staleyi (strain ATCC 27377 / DSM 6068 / ICPB 4128)</name>
    <name type="common">Pirella staleyi</name>
    <dbReference type="NCBI Taxonomy" id="530564"/>
    <lineage>
        <taxon>Bacteria</taxon>
        <taxon>Pseudomonadati</taxon>
        <taxon>Planctomycetota</taxon>
        <taxon>Planctomycetia</taxon>
        <taxon>Pirellulales</taxon>
        <taxon>Pirellulaceae</taxon>
        <taxon>Pirellula</taxon>
    </lineage>
</organism>
<dbReference type="GO" id="GO:0016740">
    <property type="term" value="F:transferase activity"/>
    <property type="evidence" value="ECO:0007669"/>
    <property type="project" value="UniProtKB-KW"/>
</dbReference>
<dbReference type="PANTHER" id="PTHR43630">
    <property type="entry name" value="POLY-BETA-1,6-N-ACETYL-D-GLUCOSAMINE SYNTHASE"/>
    <property type="match status" value="1"/>
</dbReference>
<dbReference type="InterPro" id="IPR029044">
    <property type="entry name" value="Nucleotide-diphossugar_trans"/>
</dbReference>
<dbReference type="Gene3D" id="3.90.550.10">
    <property type="entry name" value="Spore Coat Polysaccharide Biosynthesis Protein SpsA, Chain A"/>
    <property type="match status" value="1"/>
</dbReference>
<reference evidence="3 4" key="1">
    <citation type="journal article" date="2009" name="Stand. Genomic Sci.">
        <title>Complete genome sequence of Pirellula staleyi type strain (ATCC 27377).</title>
        <authorList>
            <person name="Clum A."/>
            <person name="Tindall B.J."/>
            <person name="Sikorski J."/>
            <person name="Ivanova N."/>
            <person name="Mavrommatis K."/>
            <person name="Lucas S."/>
            <person name="Glavina del Rio T."/>
            <person name="Nolan M."/>
            <person name="Chen F."/>
            <person name="Tice H."/>
            <person name="Pitluck S."/>
            <person name="Cheng J.F."/>
            <person name="Chertkov O."/>
            <person name="Brettin T."/>
            <person name="Han C."/>
            <person name="Detter J.C."/>
            <person name="Kuske C."/>
            <person name="Bruce D."/>
            <person name="Goodwin L."/>
            <person name="Ovchinikova G."/>
            <person name="Pati A."/>
            <person name="Mikhailova N."/>
            <person name="Chen A."/>
            <person name="Palaniappan K."/>
            <person name="Land M."/>
            <person name="Hauser L."/>
            <person name="Chang Y.J."/>
            <person name="Jeffries C.D."/>
            <person name="Chain P."/>
            <person name="Rohde M."/>
            <person name="Goker M."/>
            <person name="Bristow J."/>
            <person name="Eisen J.A."/>
            <person name="Markowitz V."/>
            <person name="Hugenholtz P."/>
            <person name="Kyrpides N.C."/>
            <person name="Klenk H.P."/>
            <person name="Lapidus A."/>
        </authorList>
    </citation>
    <scope>NUCLEOTIDE SEQUENCE [LARGE SCALE GENOMIC DNA]</scope>
    <source>
        <strain evidence="4">ATCC 27377 / DSM 6068 / ICPB 4128</strain>
    </source>
</reference>
<dbReference type="KEGG" id="psl:Psta_2149"/>
<dbReference type="PANTHER" id="PTHR43630:SF2">
    <property type="entry name" value="GLYCOSYLTRANSFERASE"/>
    <property type="match status" value="1"/>
</dbReference>
<sequence length="278" mass="31686">MPKLTVLIPCKDERRHIRACIESVRDIADEILVADSGSTDGTLDIVREVGGCRIIEREYINSANFKNWAIPQAENDWVLVVDSDERVTPELAAEIKAILEGEPEFDGYSLNRANDFLGHSIKYCGMSTASLVRLFRRDVCTYLSRRVHANVEVSTGKVGKLKSKLVHHTCVDLDHFIQRQHRYSTWASLDWNEKGRKSSFYQLFTHSFIRFWQLYLIRGGILDGKAGLVVCSLIAYYTFLKEAKLWAYQDVRALDDVEPHEAGNCPAKMAEHHARRAA</sequence>
<dbReference type="Pfam" id="PF00535">
    <property type="entry name" value="Glycos_transf_2"/>
    <property type="match status" value="1"/>
</dbReference>
<dbReference type="CDD" id="cd02511">
    <property type="entry name" value="Beta4Glucosyltransferase"/>
    <property type="match status" value="1"/>
</dbReference>
<dbReference type="AlphaFoldDB" id="D2R1V3"/>
<protein>
    <submittedName>
        <fullName evidence="3">Glycosyl transferase family 2</fullName>
    </submittedName>
</protein>
<evidence type="ECO:0000313" key="4">
    <source>
        <dbReference type="Proteomes" id="UP000001887"/>
    </source>
</evidence>
<keyword evidence="4" id="KW-1185">Reference proteome</keyword>
<dbReference type="Proteomes" id="UP000001887">
    <property type="component" value="Chromosome"/>
</dbReference>
<name>D2R1V3_PIRSD</name>
<feature type="domain" description="Glycosyltransferase 2-like" evidence="2">
    <location>
        <begin position="5"/>
        <end position="96"/>
    </location>
</feature>
<gene>
    <name evidence="3" type="ordered locus">Psta_2149</name>
</gene>
<dbReference type="EMBL" id="CP001848">
    <property type="protein sequence ID" value="ADB16822.1"/>
    <property type="molecule type" value="Genomic_DNA"/>
</dbReference>
<keyword evidence="3" id="KW-0808">Transferase</keyword>
<dbReference type="STRING" id="530564.Psta_2149"/>
<evidence type="ECO:0000313" key="3">
    <source>
        <dbReference type="EMBL" id="ADB16822.1"/>
    </source>
</evidence>
<dbReference type="InterPro" id="IPR001173">
    <property type="entry name" value="Glyco_trans_2-like"/>
</dbReference>
<evidence type="ECO:0000259" key="2">
    <source>
        <dbReference type="Pfam" id="PF00535"/>
    </source>
</evidence>
<dbReference type="HOGENOM" id="CLU_065962_1_0_0"/>
<dbReference type="CAZy" id="GT2">
    <property type="family name" value="Glycosyltransferase Family 2"/>
</dbReference>
<proteinExistence type="inferred from homology"/>